<feature type="binding site" evidence="11">
    <location>
        <begin position="40"/>
        <end position="47"/>
    </location>
    <ligand>
        <name>ATP</name>
        <dbReference type="ChEBI" id="CHEBI:30616"/>
    </ligand>
</feature>
<dbReference type="PANTHER" id="PTHR11070:SF2">
    <property type="entry name" value="ATP-DEPENDENT DNA HELICASE SRS2"/>
    <property type="match status" value="1"/>
</dbReference>
<dbReference type="InterPro" id="IPR014017">
    <property type="entry name" value="DNA_helicase_UvrD-like_C"/>
</dbReference>
<evidence type="ECO:0000256" key="1">
    <source>
        <dbReference type="ARBA" id="ARBA00009922"/>
    </source>
</evidence>
<dbReference type="Gene3D" id="1.10.486.10">
    <property type="entry name" value="PCRA, domain 4"/>
    <property type="match status" value="1"/>
</dbReference>
<organism evidence="15 16">
    <name type="scientific">Colletotrichum musicola</name>
    <dbReference type="NCBI Taxonomy" id="2175873"/>
    <lineage>
        <taxon>Eukaryota</taxon>
        <taxon>Fungi</taxon>
        <taxon>Dikarya</taxon>
        <taxon>Ascomycota</taxon>
        <taxon>Pezizomycotina</taxon>
        <taxon>Sordariomycetes</taxon>
        <taxon>Hypocreomycetidae</taxon>
        <taxon>Glomerellales</taxon>
        <taxon>Glomerellaceae</taxon>
        <taxon>Colletotrichum</taxon>
        <taxon>Colletotrichum orchidearum species complex</taxon>
    </lineage>
</organism>
<evidence type="ECO:0000256" key="11">
    <source>
        <dbReference type="PROSITE-ProRule" id="PRU00560"/>
    </source>
</evidence>
<evidence type="ECO:0000313" key="16">
    <source>
        <dbReference type="Proteomes" id="UP000639643"/>
    </source>
</evidence>
<feature type="region of interest" description="Disordered" evidence="12">
    <location>
        <begin position="156"/>
        <end position="175"/>
    </location>
</feature>
<reference evidence="15" key="1">
    <citation type="journal article" date="2020" name="Phytopathology">
        <title>Genome Sequence Resources of Colletotrichum truncatum, C. plurivorum, C. musicola, and C. sojae: Four Species Pathogenic to Soybean (Glycine max).</title>
        <authorList>
            <person name="Rogerio F."/>
            <person name="Boufleur T.R."/>
            <person name="Ciampi-Guillardi M."/>
            <person name="Sukno S.A."/>
            <person name="Thon M.R."/>
            <person name="Massola Junior N.S."/>
            <person name="Baroncelli R."/>
        </authorList>
    </citation>
    <scope>NUCLEOTIDE SEQUENCE</scope>
    <source>
        <strain evidence="15">LFN0074</strain>
    </source>
</reference>
<dbReference type="GO" id="GO:0005524">
    <property type="term" value="F:ATP binding"/>
    <property type="evidence" value="ECO:0007669"/>
    <property type="project" value="UniProtKB-UniRule"/>
</dbReference>
<protein>
    <recommendedName>
        <fullName evidence="9">DNA 3'-5' helicase</fullName>
        <ecNumber evidence="9">5.6.2.4</ecNumber>
    </recommendedName>
</protein>
<dbReference type="CDD" id="cd18807">
    <property type="entry name" value="SF1_C_UvrD"/>
    <property type="match status" value="1"/>
</dbReference>
<keyword evidence="6" id="KW-0238">DNA-binding</keyword>
<feature type="compositionally biased region" description="Low complexity" evidence="12">
    <location>
        <begin position="799"/>
        <end position="809"/>
    </location>
</feature>
<dbReference type="AlphaFoldDB" id="A0A8H6U7H9"/>
<dbReference type="Gene3D" id="1.10.10.160">
    <property type="match status" value="1"/>
</dbReference>
<dbReference type="Gene3D" id="3.40.50.300">
    <property type="entry name" value="P-loop containing nucleotide triphosphate hydrolases"/>
    <property type="match status" value="2"/>
</dbReference>
<dbReference type="PROSITE" id="PS51198">
    <property type="entry name" value="UVRD_HELICASE_ATP_BIND"/>
    <property type="match status" value="1"/>
</dbReference>
<dbReference type="CDD" id="cd17932">
    <property type="entry name" value="DEXQc_UvrD"/>
    <property type="match status" value="1"/>
</dbReference>
<evidence type="ECO:0000313" key="15">
    <source>
        <dbReference type="EMBL" id="KAF6842991.1"/>
    </source>
</evidence>
<proteinExistence type="inferred from homology"/>
<evidence type="ECO:0000256" key="6">
    <source>
        <dbReference type="ARBA" id="ARBA00023125"/>
    </source>
</evidence>
<name>A0A8H6U7H9_9PEZI</name>
<dbReference type="OrthoDB" id="1470711at2759"/>
<dbReference type="InterPro" id="IPR027417">
    <property type="entry name" value="P-loop_NTPase"/>
</dbReference>
<dbReference type="Pfam" id="PF00580">
    <property type="entry name" value="UvrD-helicase"/>
    <property type="match status" value="1"/>
</dbReference>
<dbReference type="InterPro" id="IPR014016">
    <property type="entry name" value="UvrD-like_ATP-bd"/>
</dbReference>
<comment type="caution">
    <text evidence="15">The sequence shown here is derived from an EMBL/GenBank/DDBJ whole genome shotgun (WGS) entry which is preliminary data.</text>
</comment>
<evidence type="ECO:0000259" key="13">
    <source>
        <dbReference type="PROSITE" id="PS51198"/>
    </source>
</evidence>
<keyword evidence="2 11" id="KW-0547">Nucleotide-binding</keyword>
<keyword evidence="7" id="KW-0413">Isomerase</keyword>
<dbReference type="InterPro" id="IPR013986">
    <property type="entry name" value="DExx_box_DNA_helicase_dom_sf"/>
</dbReference>
<evidence type="ECO:0000256" key="8">
    <source>
        <dbReference type="ARBA" id="ARBA00034617"/>
    </source>
</evidence>
<evidence type="ECO:0000256" key="9">
    <source>
        <dbReference type="ARBA" id="ARBA00034808"/>
    </source>
</evidence>
<feature type="domain" description="UvrD-like helicase C-terminal" evidence="14">
    <location>
        <begin position="291"/>
        <end position="602"/>
    </location>
</feature>
<evidence type="ECO:0000256" key="3">
    <source>
        <dbReference type="ARBA" id="ARBA00022801"/>
    </source>
</evidence>
<comment type="catalytic activity">
    <reaction evidence="10">
        <text>ATP + H2O = ADP + phosphate + H(+)</text>
        <dbReference type="Rhea" id="RHEA:13065"/>
        <dbReference type="ChEBI" id="CHEBI:15377"/>
        <dbReference type="ChEBI" id="CHEBI:15378"/>
        <dbReference type="ChEBI" id="CHEBI:30616"/>
        <dbReference type="ChEBI" id="CHEBI:43474"/>
        <dbReference type="ChEBI" id="CHEBI:456216"/>
        <dbReference type="EC" id="5.6.2.4"/>
    </reaction>
</comment>
<evidence type="ECO:0000256" key="10">
    <source>
        <dbReference type="ARBA" id="ARBA00048988"/>
    </source>
</evidence>
<dbReference type="Pfam" id="PF13361">
    <property type="entry name" value="UvrD_C"/>
    <property type="match status" value="1"/>
</dbReference>
<dbReference type="PROSITE" id="PS51217">
    <property type="entry name" value="UVRD_HELICASE_CTER"/>
    <property type="match status" value="1"/>
</dbReference>
<dbReference type="GO" id="GO:0000725">
    <property type="term" value="P:recombinational repair"/>
    <property type="evidence" value="ECO:0007669"/>
    <property type="project" value="TreeGrafter"/>
</dbReference>
<dbReference type="InterPro" id="IPR000212">
    <property type="entry name" value="DNA_helicase_UvrD/REP"/>
</dbReference>
<keyword evidence="5 11" id="KW-0067">ATP-binding</keyword>
<dbReference type="SUPFAM" id="SSF52540">
    <property type="entry name" value="P-loop containing nucleoside triphosphate hydrolases"/>
    <property type="match status" value="1"/>
</dbReference>
<dbReference type="EC" id="5.6.2.4" evidence="9"/>
<evidence type="ECO:0000256" key="7">
    <source>
        <dbReference type="ARBA" id="ARBA00023235"/>
    </source>
</evidence>
<comment type="similarity">
    <text evidence="1">Belongs to the helicase family. UvrD subfamily.</text>
</comment>
<dbReference type="GO" id="GO:0043138">
    <property type="term" value="F:3'-5' DNA helicase activity"/>
    <property type="evidence" value="ECO:0007669"/>
    <property type="project" value="UniProtKB-EC"/>
</dbReference>
<feature type="region of interest" description="Disordered" evidence="12">
    <location>
        <begin position="708"/>
        <end position="763"/>
    </location>
</feature>
<comment type="catalytic activity">
    <reaction evidence="8">
        <text>Couples ATP hydrolysis with the unwinding of duplex DNA by translocating in the 3'-5' direction.</text>
        <dbReference type="EC" id="5.6.2.4"/>
    </reaction>
</comment>
<dbReference type="PANTHER" id="PTHR11070">
    <property type="entry name" value="UVRD / RECB / PCRA DNA HELICASE FAMILY MEMBER"/>
    <property type="match status" value="1"/>
</dbReference>
<dbReference type="GO" id="GO:0003677">
    <property type="term" value="F:DNA binding"/>
    <property type="evidence" value="ECO:0007669"/>
    <property type="project" value="UniProtKB-KW"/>
</dbReference>
<gene>
    <name evidence="15" type="ORF">CMUS01_02569</name>
</gene>
<evidence type="ECO:0000256" key="2">
    <source>
        <dbReference type="ARBA" id="ARBA00022741"/>
    </source>
</evidence>
<dbReference type="GO" id="GO:0005634">
    <property type="term" value="C:nucleus"/>
    <property type="evidence" value="ECO:0007669"/>
    <property type="project" value="TreeGrafter"/>
</dbReference>
<evidence type="ECO:0000256" key="5">
    <source>
        <dbReference type="ARBA" id="ARBA00022840"/>
    </source>
</evidence>
<dbReference type="Proteomes" id="UP000639643">
    <property type="component" value="Unassembled WGS sequence"/>
</dbReference>
<accession>A0A8H6U7H9</accession>
<keyword evidence="4 11" id="KW-0347">Helicase</keyword>
<keyword evidence="16" id="KW-1185">Reference proteome</keyword>
<dbReference type="EMBL" id="WIGM01000054">
    <property type="protein sequence ID" value="KAF6842991.1"/>
    <property type="molecule type" value="Genomic_DNA"/>
</dbReference>
<evidence type="ECO:0000256" key="4">
    <source>
        <dbReference type="ARBA" id="ARBA00022806"/>
    </source>
</evidence>
<feature type="region of interest" description="Disordered" evidence="12">
    <location>
        <begin position="799"/>
        <end position="1008"/>
    </location>
</feature>
<keyword evidence="3 11" id="KW-0378">Hydrolase</keyword>
<evidence type="ECO:0000259" key="14">
    <source>
        <dbReference type="PROSITE" id="PS51217"/>
    </source>
</evidence>
<evidence type="ECO:0000256" key="12">
    <source>
        <dbReference type="SAM" id="MobiDB-lite"/>
    </source>
</evidence>
<sequence length="1044" mass="115261">MASSSLATGSVRPVESILTTLNPAQCRAVTSNAATVAILAGPGSGKTHTLTSRVVWLVDSTGYAPQNVVVATFTVKAAREMKERIGKALGGGREKKIVLGTFHSIARRYLAAYGKRIGLDEKFGIADDADSRAVIQRIIKRHRLAVDPPAARAWISKKKARGSQPPPKRNGMPEHRDLETCYRKYQSHLERSNLLDYDDLLTRCVELLQKHPWCVANVQAVLIDEYQDTNGIQYDLMRLFAQARERITIVGDPDQSIYGWRSAEIKNLYRLLRDYPDTDEISLEENYRSSQAILDASLQVIQQDTKRYQKALKPTHNKGMRPVLRRLKSAAIEAEWIVSEIRRTLLMAGEMLTHDDVAILLRSAVLSRHIESALGKAGVAYRMVGGFKFHERAEVKVVLDYLRVIHQPDNNDAVARVINVPRRGVGEATIKSLLEEAESAGLSLWGLLTKHCRGDRTARTKIKKAMEQKISGEFIRLVSGIRKKIDEPPSGSPCYHLVDLIEGLLSQLGFQRYLQENYPEEHEACWANVQELTSLAGDFMRDLGATADDDRLPEIDGVPQVEEKDALGRFLANVSLALDAQRGDAEDNKPQVTISTIHAAKGLEWPVVFVPAVYNGSIPHVRSEDLDEERRLLYVAMTRAKTLLYLSCPMYSSQAGGHGGERTELSAFVPTEIQKYFGKRGPSFEPATLREIGRILGREAAVPSQDKVFGGMPMMERPEDNLYPENPEDAVEDGGRGRQWRRPKPQSGASETEAPPMPTWQTSTTMDAASSFTVSSLPGFTTASAAKEMIAAARNTAAAAASSAPARPVADMRKGTTKRPADQQSLLGFVKRSRPDEPAAPRQALQELPTLPNLVHQRHTPAIEPGLAGHKLGANRVPLKPPRPAFDSDAGPRKHYANFSSSPPRPEKENDGEDDDQTPASCMHATTTTTGFGRFRRPAALKKEGGIAPIDQLRKPFKPLTNLSSSPPRPEKENDGEDDDQTPVVRERPASCMHATTTTTGFGGFRRPAALKKEGGIAPIDRLKKPFKPLTIHKPFKPLTIHKP</sequence>
<dbReference type="GO" id="GO:0016787">
    <property type="term" value="F:hydrolase activity"/>
    <property type="evidence" value="ECO:0007669"/>
    <property type="project" value="UniProtKB-UniRule"/>
</dbReference>
<feature type="domain" description="UvrD-like helicase ATP-binding" evidence="13">
    <location>
        <begin position="19"/>
        <end position="290"/>
    </location>
</feature>